<feature type="transmembrane region" description="Helical" evidence="8">
    <location>
        <begin position="98"/>
        <end position="118"/>
    </location>
</feature>
<evidence type="ECO:0000256" key="5">
    <source>
        <dbReference type="ARBA" id="ARBA00022847"/>
    </source>
</evidence>
<dbReference type="Pfam" id="PF07690">
    <property type="entry name" value="MFS_1"/>
    <property type="match status" value="1"/>
</dbReference>
<feature type="transmembrane region" description="Helical" evidence="8">
    <location>
        <begin position="289"/>
        <end position="310"/>
    </location>
</feature>
<evidence type="ECO:0000256" key="1">
    <source>
        <dbReference type="ARBA" id="ARBA00004651"/>
    </source>
</evidence>
<dbReference type="InterPro" id="IPR036259">
    <property type="entry name" value="MFS_trans_sf"/>
</dbReference>
<dbReference type="PANTHER" id="PTHR43528:SF7">
    <property type="entry name" value="MFS TRANSPORTER"/>
    <property type="match status" value="1"/>
</dbReference>
<dbReference type="RefSeq" id="WP_089341084.1">
    <property type="nucleotide sequence ID" value="NZ_FXAN01000067.1"/>
</dbReference>
<evidence type="ECO:0000259" key="9">
    <source>
        <dbReference type="PROSITE" id="PS50850"/>
    </source>
</evidence>
<accession>A0A238H7V8</accession>
<reference evidence="10 11" key="1">
    <citation type="submission" date="2017-04" db="EMBL/GenBank/DDBJ databases">
        <authorList>
            <person name="Afonso C.L."/>
            <person name="Miller P.J."/>
            <person name="Scott M.A."/>
            <person name="Spackman E."/>
            <person name="Goraichik I."/>
            <person name="Dimitrov K.M."/>
            <person name="Suarez D.L."/>
            <person name="Swayne D.E."/>
        </authorList>
    </citation>
    <scope>NUCLEOTIDE SEQUENCE [LARGE SCALE GENOMIC DNA]</scope>
    <source>
        <strain evidence="10">LMG 28154</strain>
    </source>
</reference>
<evidence type="ECO:0000313" key="10">
    <source>
        <dbReference type="EMBL" id="SMG01117.1"/>
    </source>
</evidence>
<evidence type="ECO:0000256" key="6">
    <source>
        <dbReference type="ARBA" id="ARBA00022989"/>
    </source>
</evidence>
<feature type="transmembrane region" description="Helical" evidence="8">
    <location>
        <begin position="407"/>
        <end position="426"/>
    </location>
</feature>
<feature type="transmembrane region" description="Helical" evidence="8">
    <location>
        <begin position="378"/>
        <end position="401"/>
    </location>
</feature>
<evidence type="ECO:0000256" key="8">
    <source>
        <dbReference type="SAM" id="Phobius"/>
    </source>
</evidence>
<protein>
    <submittedName>
        <fullName evidence="10">L-Proline/Glycine betaine transporter ProP</fullName>
    </submittedName>
</protein>
<feature type="transmembrane region" description="Helical" evidence="8">
    <location>
        <begin position="130"/>
        <end position="151"/>
    </location>
</feature>
<dbReference type="GO" id="GO:0015293">
    <property type="term" value="F:symporter activity"/>
    <property type="evidence" value="ECO:0007669"/>
    <property type="project" value="UniProtKB-KW"/>
</dbReference>
<feature type="transmembrane region" description="Helical" evidence="8">
    <location>
        <begin position="317"/>
        <end position="339"/>
    </location>
</feature>
<evidence type="ECO:0000256" key="4">
    <source>
        <dbReference type="ARBA" id="ARBA00022692"/>
    </source>
</evidence>
<feature type="transmembrane region" description="Helical" evidence="8">
    <location>
        <begin position="345"/>
        <end position="366"/>
    </location>
</feature>
<keyword evidence="5" id="KW-0769">Symport</keyword>
<comment type="subcellular location">
    <subcellularLocation>
        <location evidence="1">Cell membrane</location>
        <topology evidence="1">Multi-pass membrane protein</topology>
    </subcellularLocation>
</comment>
<feature type="transmembrane region" description="Helical" evidence="8">
    <location>
        <begin position="163"/>
        <end position="185"/>
    </location>
</feature>
<dbReference type="InterPro" id="IPR011701">
    <property type="entry name" value="MFS"/>
</dbReference>
<dbReference type="Gene3D" id="1.20.1250.20">
    <property type="entry name" value="MFS general substrate transporter like domains"/>
    <property type="match status" value="2"/>
</dbReference>
<dbReference type="PROSITE" id="PS50850">
    <property type="entry name" value="MFS"/>
    <property type="match status" value="1"/>
</dbReference>
<organism evidence="10 11">
    <name type="scientific">Burkholderia singularis</name>
    <dbReference type="NCBI Taxonomy" id="1503053"/>
    <lineage>
        <taxon>Bacteria</taxon>
        <taxon>Pseudomonadati</taxon>
        <taxon>Pseudomonadota</taxon>
        <taxon>Betaproteobacteria</taxon>
        <taxon>Burkholderiales</taxon>
        <taxon>Burkholderiaceae</taxon>
        <taxon>Burkholderia</taxon>
        <taxon>pseudomallei group</taxon>
    </lineage>
</organism>
<gene>
    <name evidence="10" type="ORF">BSIN_4149</name>
</gene>
<evidence type="ECO:0000256" key="3">
    <source>
        <dbReference type="ARBA" id="ARBA00022475"/>
    </source>
</evidence>
<dbReference type="PANTHER" id="PTHR43528">
    <property type="entry name" value="ALPHA-KETOGLUTARATE PERMEASE"/>
    <property type="match status" value="1"/>
</dbReference>
<dbReference type="SUPFAM" id="SSF103473">
    <property type="entry name" value="MFS general substrate transporter"/>
    <property type="match status" value="1"/>
</dbReference>
<keyword evidence="7 8" id="KW-0472">Membrane</keyword>
<feature type="transmembrane region" description="Helical" evidence="8">
    <location>
        <begin position="251"/>
        <end position="277"/>
    </location>
</feature>
<dbReference type="FunFam" id="1.20.1250.20:FF:000001">
    <property type="entry name" value="Dicarboxylate MFS transporter"/>
    <property type="match status" value="1"/>
</dbReference>
<dbReference type="Proteomes" id="UP000198460">
    <property type="component" value="Unassembled WGS sequence"/>
</dbReference>
<feature type="domain" description="Major facilitator superfamily (MFS) profile" evidence="9">
    <location>
        <begin position="24"/>
        <end position="430"/>
    </location>
</feature>
<evidence type="ECO:0000256" key="7">
    <source>
        <dbReference type="ARBA" id="ARBA00023136"/>
    </source>
</evidence>
<dbReference type="GO" id="GO:0005886">
    <property type="term" value="C:plasma membrane"/>
    <property type="evidence" value="ECO:0007669"/>
    <property type="project" value="UniProtKB-SubCell"/>
</dbReference>
<name>A0A238H7V8_9BURK</name>
<dbReference type="InterPro" id="IPR051084">
    <property type="entry name" value="H+-coupled_symporters"/>
</dbReference>
<evidence type="ECO:0000313" key="11">
    <source>
        <dbReference type="Proteomes" id="UP000198460"/>
    </source>
</evidence>
<feature type="transmembrane region" description="Helical" evidence="8">
    <location>
        <begin position="65"/>
        <end position="86"/>
    </location>
</feature>
<sequence length="430" mass="45652">MPASDLSAVSSAAPRALTRSDYKTLSLAALGGALEFYDFIIFVFFAPTIGQLFFPHDIPDWLRQLQTFGIFAAGYLARPLGGVVMAHFGDLVGRKRMFTLSVLLMSVPTLLMGLLPTYDSIGLAAPLALLLFRLLQGAAVGGEVPGAWVFVSEHVPPQRIGYACGTLTSGLTAGILLGSLVATTVNRHFSPAEVSAFAWRVPFLLGGVFGLFSVYLRRWLHETPVFAEMKARKTLAAEIPLKAVLRDHGRAVIVSMLLTWMLSAAIVVVILMTPTLIQKQFHIAPADALFASSVATLCLVAGCVSAGSLADRFGAKAVLSIGGLALAFCYYALFGQLAADATRLVPFYALVGFVVGTIGAVPFVMVKSFPAVVRFSGISFSYNVSYAVFGGMTPVIVSLLMKSNPLAPAWYVAAICVLGAVAVLFAKDAQ</sequence>
<feature type="transmembrane region" description="Helical" evidence="8">
    <location>
        <begin position="25"/>
        <end position="45"/>
    </location>
</feature>
<feature type="transmembrane region" description="Helical" evidence="8">
    <location>
        <begin position="197"/>
        <end position="216"/>
    </location>
</feature>
<dbReference type="EMBL" id="FXAN01000067">
    <property type="protein sequence ID" value="SMG01117.1"/>
    <property type="molecule type" value="Genomic_DNA"/>
</dbReference>
<proteinExistence type="predicted"/>
<keyword evidence="6 8" id="KW-1133">Transmembrane helix</keyword>
<dbReference type="AlphaFoldDB" id="A0A238H7V8"/>
<keyword evidence="4 8" id="KW-0812">Transmembrane</keyword>
<evidence type="ECO:0000256" key="2">
    <source>
        <dbReference type="ARBA" id="ARBA00022448"/>
    </source>
</evidence>
<dbReference type="InterPro" id="IPR020846">
    <property type="entry name" value="MFS_dom"/>
</dbReference>
<keyword evidence="2" id="KW-0813">Transport</keyword>
<keyword evidence="3" id="KW-1003">Cell membrane</keyword>